<dbReference type="PANTHER" id="PTHR32009:SF161">
    <property type="entry name" value="TIR DOMAIN-CONTAINING PROTEIN"/>
    <property type="match status" value="1"/>
</dbReference>
<dbReference type="ExpressionAtlas" id="A0A178W881">
    <property type="expression patterns" value="baseline and differential"/>
</dbReference>
<gene>
    <name evidence="3" type="ordered locus">AXX17_At1g27620</name>
</gene>
<name>A0A178W881_ARATH</name>
<dbReference type="Proteomes" id="UP000078284">
    <property type="component" value="Chromosome 1"/>
</dbReference>
<protein>
    <recommendedName>
        <fullName evidence="2">TIR domain-containing protein</fullName>
    </recommendedName>
</protein>
<dbReference type="GO" id="GO:0007165">
    <property type="term" value="P:signal transduction"/>
    <property type="evidence" value="ECO:0007669"/>
    <property type="project" value="InterPro"/>
</dbReference>
<dbReference type="Gene3D" id="3.40.50.10140">
    <property type="entry name" value="Toll/interleukin-1 receptor homology (TIR) domain"/>
    <property type="match status" value="1"/>
</dbReference>
<dbReference type="SUPFAM" id="SSF52200">
    <property type="entry name" value="Toll/Interleukin receptor TIR domain"/>
    <property type="match status" value="1"/>
</dbReference>
<dbReference type="AlphaFoldDB" id="A0A178W881"/>
<organism evidence="3 4">
    <name type="scientific">Arabidopsis thaliana</name>
    <name type="common">Mouse-ear cress</name>
    <dbReference type="NCBI Taxonomy" id="3702"/>
    <lineage>
        <taxon>Eukaryota</taxon>
        <taxon>Viridiplantae</taxon>
        <taxon>Streptophyta</taxon>
        <taxon>Embryophyta</taxon>
        <taxon>Tracheophyta</taxon>
        <taxon>Spermatophyta</taxon>
        <taxon>Magnoliopsida</taxon>
        <taxon>eudicotyledons</taxon>
        <taxon>Gunneridae</taxon>
        <taxon>Pentapetalae</taxon>
        <taxon>rosids</taxon>
        <taxon>malvids</taxon>
        <taxon>Brassicales</taxon>
        <taxon>Brassicaceae</taxon>
        <taxon>Camelineae</taxon>
        <taxon>Arabidopsis</taxon>
    </lineage>
</organism>
<comment type="caution">
    <text evidence="3">The sequence shown here is derived from an EMBL/GenBank/DDBJ whole genome shotgun (WGS) entry which is preliminary data.</text>
</comment>
<evidence type="ECO:0000313" key="3">
    <source>
        <dbReference type="EMBL" id="OAP14366.1"/>
    </source>
</evidence>
<dbReference type="SMART" id="SM00255">
    <property type="entry name" value="TIR"/>
    <property type="match status" value="1"/>
</dbReference>
<dbReference type="Pfam" id="PF01582">
    <property type="entry name" value="TIR"/>
    <property type="match status" value="1"/>
</dbReference>
<feature type="domain" description="TIR" evidence="2">
    <location>
        <begin position="15"/>
        <end position="193"/>
    </location>
</feature>
<keyword evidence="1" id="KW-0520">NAD</keyword>
<dbReference type="PROSITE" id="PS50104">
    <property type="entry name" value="TIR"/>
    <property type="match status" value="1"/>
</dbReference>
<evidence type="ECO:0000313" key="4">
    <source>
        <dbReference type="Proteomes" id="UP000078284"/>
    </source>
</evidence>
<proteinExistence type="predicted"/>
<sequence>MMKAGAVVSNPRSRVKWDAFLSFQRDTSHNFTDRLYEALVKEELRVWNDDLERVDHDHELRPSLVEAIEDSVAFVVVLSANYANSHLRLEELAKLLDMRSSLELLVFPIFYKVQPWEVRTQNNHFENDFEKLAKTFGEEKIQRWKGAMTKVGNLSGLIYDVRERNHLLLVNKSQKSKSFPKSESVLRRAQSSLTY</sequence>
<evidence type="ECO:0000259" key="2">
    <source>
        <dbReference type="PROSITE" id="PS50104"/>
    </source>
</evidence>
<dbReference type="EMBL" id="LUHQ01000001">
    <property type="protein sequence ID" value="OAP14366.1"/>
    <property type="molecule type" value="Genomic_DNA"/>
</dbReference>
<reference evidence="4" key="1">
    <citation type="journal article" date="2016" name="Proc. Natl. Acad. Sci. U.S.A.">
        <title>Chromosome-level assembly of Arabidopsis thaliana Ler reveals the extent of translocation and inversion polymorphisms.</title>
        <authorList>
            <person name="Zapata L."/>
            <person name="Ding J."/>
            <person name="Willing E.M."/>
            <person name="Hartwig B."/>
            <person name="Bezdan D."/>
            <person name="Jiao W.B."/>
            <person name="Patel V."/>
            <person name="Velikkakam James G."/>
            <person name="Koornneef M."/>
            <person name="Ossowski S."/>
            <person name="Schneeberger K."/>
        </authorList>
    </citation>
    <scope>NUCLEOTIDE SEQUENCE [LARGE SCALE GENOMIC DNA]</scope>
    <source>
        <strain evidence="4">cv. Landsberg erecta</strain>
    </source>
</reference>
<dbReference type="InterPro" id="IPR035897">
    <property type="entry name" value="Toll_tir_struct_dom_sf"/>
</dbReference>
<accession>A0A178W881</accession>
<dbReference type="InterPro" id="IPR000157">
    <property type="entry name" value="TIR_dom"/>
</dbReference>
<evidence type="ECO:0000256" key="1">
    <source>
        <dbReference type="ARBA" id="ARBA00023027"/>
    </source>
</evidence>
<dbReference type="PANTHER" id="PTHR32009">
    <property type="entry name" value="TMV RESISTANCE PROTEIN N-LIKE"/>
    <property type="match status" value="1"/>
</dbReference>